<keyword evidence="1" id="KW-0812">Transmembrane</keyword>
<accession>A0A2T3AHK5</accession>
<keyword evidence="1" id="KW-1133">Transmembrane helix</keyword>
<name>A0A2T3AHK5_9PEZI</name>
<protein>
    <submittedName>
        <fullName evidence="2">Uncharacterized protein</fullName>
    </submittedName>
</protein>
<organism evidence="2 3">
    <name type="scientific">Coniella lustricola</name>
    <dbReference type="NCBI Taxonomy" id="2025994"/>
    <lineage>
        <taxon>Eukaryota</taxon>
        <taxon>Fungi</taxon>
        <taxon>Dikarya</taxon>
        <taxon>Ascomycota</taxon>
        <taxon>Pezizomycotina</taxon>
        <taxon>Sordariomycetes</taxon>
        <taxon>Sordariomycetidae</taxon>
        <taxon>Diaporthales</taxon>
        <taxon>Schizoparmaceae</taxon>
        <taxon>Coniella</taxon>
    </lineage>
</organism>
<gene>
    <name evidence="2" type="ORF">BD289DRAFT_491117</name>
</gene>
<dbReference type="AlphaFoldDB" id="A0A2T3AHK5"/>
<proteinExistence type="predicted"/>
<keyword evidence="3" id="KW-1185">Reference proteome</keyword>
<dbReference type="Proteomes" id="UP000241462">
    <property type="component" value="Unassembled WGS sequence"/>
</dbReference>
<evidence type="ECO:0000313" key="2">
    <source>
        <dbReference type="EMBL" id="PSR97773.1"/>
    </source>
</evidence>
<evidence type="ECO:0000256" key="1">
    <source>
        <dbReference type="SAM" id="Phobius"/>
    </source>
</evidence>
<dbReference type="EMBL" id="KZ678388">
    <property type="protein sequence ID" value="PSR97773.1"/>
    <property type="molecule type" value="Genomic_DNA"/>
</dbReference>
<feature type="transmembrane region" description="Helical" evidence="1">
    <location>
        <begin position="92"/>
        <end position="120"/>
    </location>
</feature>
<keyword evidence="1" id="KW-0472">Membrane</keyword>
<evidence type="ECO:0000313" key="3">
    <source>
        <dbReference type="Proteomes" id="UP000241462"/>
    </source>
</evidence>
<dbReference type="InParanoid" id="A0A2T3AHK5"/>
<sequence length="269" mass="30386">MSTKLFRSNYFNIQHTNLRLVRFTQTLQKLLKRKAFYHLAPSPIRSPVRTTVALLLESVGHVPNVTLVITFFTNDVSVNVNNYRVLTPLLVLLLLLLLLLLLSMVFVFIFIVVAGSVVVIGDGKVQVIILTFLARESTEKSIKPVLIHRIISHLRQHGQSRQQQSLLSLTLLSMISQARSPCPLLMWVFLCYRMAAMVEHLNTPACLCIRYSDLVVASDNGGGDDFQAMSFDLNFFVLVLVRGERRECHYCLVGALVISGQKAVRGWYL</sequence>
<reference evidence="2 3" key="1">
    <citation type="journal article" date="2018" name="Mycol. Prog.">
        <title>Coniella lustricola, a new species from submerged detritus.</title>
        <authorList>
            <person name="Raudabaugh D.B."/>
            <person name="Iturriaga T."/>
            <person name="Carver A."/>
            <person name="Mondo S."/>
            <person name="Pangilinan J."/>
            <person name="Lipzen A."/>
            <person name="He G."/>
            <person name="Amirebrahimi M."/>
            <person name="Grigoriev I.V."/>
            <person name="Miller A.N."/>
        </authorList>
    </citation>
    <scope>NUCLEOTIDE SEQUENCE [LARGE SCALE GENOMIC DNA]</scope>
    <source>
        <strain evidence="2 3">B22-T-1</strain>
    </source>
</reference>